<accession>A0A6P7K0N7</accession>
<feature type="domain" description="GRAM" evidence="2">
    <location>
        <begin position="90"/>
        <end position="157"/>
    </location>
</feature>
<dbReference type="InParanoid" id="A0A6P7K0N7"/>
<evidence type="ECO:0000256" key="1">
    <source>
        <dbReference type="SAM" id="Phobius"/>
    </source>
</evidence>
<evidence type="ECO:0000259" key="2">
    <source>
        <dbReference type="SMART" id="SM00568"/>
    </source>
</evidence>
<keyword evidence="1" id="KW-0812">Transmembrane</keyword>
<evidence type="ECO:0000313" key="4">
    <source>
        <dbReference type="RefSeq" id="XP_028282823.1"/>
    </source>
</evidence>
<dbReference type="GeneID" id="114449393"/>
<keyword evidence="3" id="KW-1185">Reference proteome</keyword>
<dbReference type="InterPro" id="IPR004182">
    <property type="entry name" value="GRAM"/>
</dbReference>
<proteinExistence type="predicted"/>
<dbReference type="Gene3D" id="2.30.29.30">
    <property type="entry name" value="Pleckstrin-homology domain (PH domain)/Phosphotyrosine-binding domain (PTB)"/>
    <property type="match status" value="1"/>
</dbReference>
<protein>
    <submittedName>
        <fullName evidence="4">GRAM domain-containing protein 2B-like isoform X1</fullName>
    </submittedName>
</protein>
<dbReference type="SMART" id="SM00568">
    <property type="entry name" value="GRAM"/>
    <property type="match status" value="1"/>
</dbReference>
<dbReference type="RefSeq" id="XP_028282823.1">
    <property type="nucleotide sequence ID" value="XM_028427022.1"/>
</dbReference>
<keyword evidence="1" id="KW-1133">Transmembrane helix</keyword>
<dbReference type="InterPro" id="IPR052633">
    <property type="entry name" value="GRAM_domain_protein_2B"/>
</dbReference>
<gene>
    <name evidence="4" type="primary">LOC114449393</name>
</gene>
<evidence type="ECO:0000313" key="3">
    <source>
        <dbReference type="Proteomes" id="UP000515145"/>
    </source>
</evidence>
<dbReference type="PANTHER" id="PTHR46645:SF1">
    <property type="entry name" value="GRAM DOMAIN-CONTAINING PROTEIN"/>
    <property type="match status" value="1"/>
</dbReference>
<name>A0A6P7K0N7_9TELE</name>
<keyword evidence="1" id="KW-0472">Membrane</keyword>
<dbReference type="Pfam" id="PF02893">
    <property type="entry name" value="GRAM"/>
    <property type="match status" value="1"/>
</dbReference>
<dbReference type="PANTHER" id="PTHR46645">
    <property type="entry name" value="GRAM DOMAIN-CONTAINING PROTEIN 2B-RELATED"/>
    <property type="match status" value="1"/>
</dbReference>
<dbReference type="InterPro" id="IPR011993">
    <property type="entry name" value="PH-like_dom_sf"/>
</dbReference>
<dbReference type="OrthoDB" id="2162691at2759"/>
<dbReference type="AlphaFoldDB" id="A0A6P7K0N7"/>
<organism evidence="3 4">
    <name type="scientific">Parambassis ranga</name>
    <name type="common">Indian glassy fish</name>
    <dbReference type="NCBI Taxonomy" id="210632"/>
    <lineage>
        <taxon>Eukaryota</taxon>
        <taxon>Metazoa</taxon>
        <taxon>Chordata</taxon>
        <taxon>Craniata</taxon>
        <taxon>Vertebrata</taxon>
        <taxon>Euteleostomi</taxon>
        <taxon>Actinopterygii</taxon>
        <taxon>Neopterygii</taxon>
        <taxon>Teleostei</taxon>
        <taxon>Neoteleostei</taxon>
        <taxon>Acanthomorphata</taxon>
        <taxon>Ovalentaria</taxon>
        <taxon>Ambassidae</taxon>
        <taxon>Parambassis</taxon>
    </lineage>
</organism>
<dbReference type="Proteomes" id="UP000515145">
    <property type="component" value="Chromosome 17"/>
</dbReference>
<reference evidence="4" key="1">
    <citation type="submission" date="2025-08" db="UniProtKB">
        <authorList>
            <consortium name="RefSeq"/>
        </authorList>
    </citation>
    <scope>IDENTIFICATION</scope>
</reference>
<feature type="transmembrane region" description="Helical" evidence="1">
    <location>
        <begin position="287"/>
        <end position="306"/>
    </location>
</feature>
<sequence length="339" mass="38585">MSHLKNRRFSLDSSVSVDGAGHFGIRKGGHIFGNKKSRHSHGLDDGQLQIHDLNHSFNSHMSLRKQTIAEENHERADGLINNHSSQKHDKSFHRLFPEIPEGENLTHTFTCALQKEVLYHGKLFISENHVCFFSSVLLKETKVVIPVSSVRKVKKHNSALYMLTIQTADEEKHTFVSFRKCEVCHTLLLNLCSHAQQESANNSPHLSSAENEADHDMKSSYSSLEESMDHDFSHMDVDDSFAHMSSEGSTHHGSLTDEGNTEVSWIWRIREIVMQFFYIREIRGLSILFYIYVMLLVLLLCASGYIGQRITALEEQLNSLGSLTDVTSHHRENQTPVFT</sequence>